<evidence type="ECO:0000313" key="2">
    <source>
        <dbReference type="EMBL" id="MEC4266420.1"/>
    </source>
</evidence>
<protein>
    <submittedName>
        <fullName evidence="2">Amidohydrolase family protein</fullName>
    </submittedName>
</protein>
<keyword evidence="3" id="KW-1185">Reference proteome</keyword>
<feature type="domain" description="Amidohydrolase 3" evidence="1">
    <location>
        <begin position="70"/>
        <end position="475"/>
    </location>
</feature>
<dbReference type="Pfam" id="PF07969">
    <property type="entry name" value="Amidohydro_3"/>
    <property type="match status" value="1"/>
</dbReference>
<dbReference type="PANTHER" id="PTHR11647">
    <property type="entry name" value="HYDRANTOINASE/DIHYDROPYRIMIDINASE FAMILY MEMBER"/>
    <property type="match status" value="1"/>
</dbReference>
<gene>
    <name evidence="2" type="ORF">VOP03_13775</name>
</gene>
<dbReference type="InterPro" id="IPR013108">
    <property type="entry name" value="Amidohydro_3"/>
</dbReference>
<name>A0ABU6IU82_9FLAO</name>
<proteinExistence type="predicted"/>
<dbReference type="SUPFAM" id="SSF51556">
    <property type="entry name" value="Metallo-dependent hydrolases"/>
    <property type="match status" value="1"/>
</dbReference>
<dbReference type="PROSITE" id="PS51257">
    <property type="entry name" value="PROKAR_LIPOPROTEIN"/>
    <property type="match status" value="1"/>
</dbReference>
<dbReference type="Proteomes" id="UP001355298">
    <property type="component" value="Unassembled WGS sequence"/>
</dbReference>
<comment type="caution">
    <text evidence="2">The sequence shown here is derived from an EMBL/GenBank/DDBJ whole genome shotgun (WGS) entry which is preliminary data.</text>
</comment>
<dbReference type="InterPro" id="IPR050378">
    <property type="entry name" value="Metallo-dep_Hydrolases_sf"/>
</dbReference>
<dbReference type="SUPFAM" id="SSF51338">
    <property type="entry name" value="Composite domain of metallo-dependent hydrolases"/>
    <property type="match status" value="1"/>
</dbReference>
<dbReference type="Gene3D" id="3.20.20.140">
    <property type="entry name" value="Metal-dependent hydrolases"/>
    <property type="match status" value="2"/>
</dbReference>
<accession>A0ABU6IU82</accession>
<dbReference type="EMBL" id="JAYMGW010000014">
    <property type="protein sequence ID" value="MEC4266420.1"/>
    <property type="molecule type" value="Genomic_DNA"/>
</dbReference>
<dbReference type="PANTHER" id="PTHR11647:SF1">
    <property type="entry name" value="COLLAPSIN RESPONSE MEDIATOR PROTEIN"/>
    <property type="match status" value="1"/>
</dbReference>
<evidence type="ECO:0000259" key="1">
    <source>
        <dbReference type="Pfam" id="PF07969"/>
    </source>
</evidence>
<reference evidence="2 3" key="1">
    <citation type="submission" date="2024-01" db="EMBL/GenBank/DDBJ databases">
        <title>The strains designed SYSU M86414 and SYSU M84420 isolated from the marine sediment in San Sha City (Hainan Province, China).</title>
        <authorList>
            <person name="Guo D."/>
        </authorList>
    </citation>
    <scope>NUCLEOTIDE SEQUENCE [LARGE SCALE GENOMIC DNA]</scope>
    <source>
        <strain evidence="2 3">SYSU M84420</strain>
    </source>
</reference>
<dbReference type="InterPro" id="IPR032466">
    <property type="entry name" value="Metal_Hydrolase"/>
</dbReference>
<sequence length="517" mass="57011">MERKIIGLFVLVALLAACNGKSKIEADILIVNGEVYDGVETMPQSLSIAIKGDTIVWVGDQNDKEVVATKTIDAKGLIVSPGFIDPHTHATNDLDNSKHSHNKPFLFQGVTTVTVGNDGSSPYPLAEYRDKCQELGVGTNVVALVGHGTIRKQVMGESDRKASKEELAQMQQLMQQELDAGAFGMSTGLFYAPGSYATTNEVVALAGVVAKNNGIYDTHMRDESTYSIGLIPAVQETIEIGERANIPVHISHIKCLGVDVWKQSDSIIKIVEEAQDKGIHVTANQYPYDASATSLKAAVVPRWAESGGTDSLFIRFQDAELRKQILKQTQTNIARRGGPEKLLVIQAPDTLLQGKNLLEIAQDLEKKPEEAVFDILKQGYIKIASFNMNPYDIENFMVRPWVVTGSDGGSGHPRKYGTFPYKYREFVKERNVLDFASFINQSSSKTAKILKLSKRGVLKEGHYADIIIFDPNTFTDRANYLDAFQFAEGLIYSIINGKLSIEEGEFTEKLNGRMLKK</sequence>
<dbReference type="InterPro" id="IPR011059">
    <property type="entry name" value="Metal-dep_hydrolase_composite"/>
</dbReference>
<evidence type="ECO:0000313" key="3">
    <source>
        <dbReference type="Proteomes" id="UP001355298"/>
    </source>
</evidence>
<dbReference type="RefSeq" id="WP_326279452.1">
    <property type="nucleotide sequence ID" value="NZ_JAYKYV010000014.1"/>
</dbReference>
<organism evidence="2 3">
    <name type="scientific">Flagellimonas halotolerans</name>
    <dbReference type="NCBI Taxonomy" id="3112164"/>
    <lineage>
        <taxon>Bacteria</taxon>
        <taxon>Pseudomonadati</taxon>
        <taxon>Bacteroidota</taxon>
        <taxon>Flavobacteriia</taxon>
        <taxon>Flavobacteriales</taxon>
        <taxon>Flavobacteriaceae</taxon>
        <taxon>Flagellimonas</taxon>
    </lineage>
</organism>